<reference evidence="6 7" key="1">
    <citation type="journal article" date="2019" name="ACS Chem. Biol.">
        <title>Identification and Mobilization of a Cryptic Antibiotic Biosynthesis Gene Locus from a Human-Pathogenic Nocardia Isolate.</title>
        <authorList>
            <person name="Herisse M."/>
            <person name="Ishida K."/>
            <person name="Porter J.L."/>
            <person name="Howden B."/>
            <person name="Hertweck C."/>
            <person name="Stinear T.P."/>
            <person name="Pidot S.J."/>
        </authorList>
    </citation>
    <scope>NUCLEOTIDE SEQUENCE [LARGE SCALE GENOMIC DNA]</scope>
    <source>
        <strain evidence="6 7">AUSMDU00012715</strain>
    </source>
</reference>
<name>A0A6G9Z968_9NOCA</name>
<dbReference type="SUPFAM" id="SSF53474">
    <property type="entry name" value="alpha/beta-Hydrolases"/>
    <property type="match status" value="1"/>
</dbReference>
<sequence length="260" mass="28734">MSSAAESDPWLRRFRPCSNPALRLVCFPHAGGSASSYHALAKAMDHKCDVLAVQYPGRQDRRSESCVESISELADRVVARVVPLLDKPMALFGHSMGALVAFEVARRLECRGVLPRVLFVSGRRSPSSLRAESVHLLEDAAFMRKVKSLGGFDDRILNDDEMLGLVLPVIRNDYRVVETYRFDQGPPLATPIHACMGLSDPEVTVGEAEDWRSCTTGKFELELFSGGHFYLMDQLDELIDSISSVLFSGGTCRSVRGRGR</sequence>
<evidence type="ECO:0000313" key="7">
    <source>
        <dbReference type="Proteomes" id="UP000500953"/>
    </source>
</evidence>
<comment type="similarity">
    <text evidence="1">Belongs to the thioesterase family.</text>
</comment>
<dbReference type="Proteomes" id="UP000500953">
    <property type="component" value="Chromosome"/>
</dbReference>
<dbReference type="RefSeq" id="WP_167489566.1">
    <property type="nucleotide sequence ID" value="NZ_CP046173.1"/>
</dbReference>
<dbReference type="InterPro" id="IPR020802">
    <property type="entry name" value="TesA-like"/>
</dbReference>
<evidence type="ECO:0000313" key="6">
    <source>
        <dbReference type="EMBL" id="QIS22135.1"/>
    </source>
</evidence>
<dbReference type="PANTHER" id="PTHR11487:SF0">
    <property type="entry name" value="S-ACYL FATTY ACID SYNTHASE THIOESTERASE, MEDIUM CHAIN"/>
    <property type="match status" value="1"/>
</dbReference>
<organism evidence="6 7">
    <name type="scientific">Nocardia terpenica</name>
    <dbReference type="NCBI Taxonomy" id="455432"/>
    <lineage>
        <taxon>Bacteria</taxon>
        <taxon>Bacillati</taxon>
        <taxon>Actinomycetota</taxon>
        <taxon>Actinomycetes</taxon>
        <taxon>Mycobacteriales</taxon>
        <taxon>Nocardiaceae</taxon>
        <taxon>Nocardia</taxon>
    </lineage>
</organism>
<accession>A0A6G9Z968</accession>
<evidence type="ECO:0000259" key="5">
    <source>
        <dbReference type="SMART" id="SM00824"/>
    </source>
</evidence>
<protein>
    <recommendedName>
        <fullName evidence="2">Thioesterase TesA</fullName>
    </recommendedName>
</protein>
<dbReference type="GO" id="GO:0008610">
    <property type="term" value="P:lipid biosynthetic process"/>
    <property type="evidence" value="ECO:0007669"/>
    <property type="project" value="TreeGrafter"/>
</dbReference>
<dbReference type="Pfam" id="PF00975">
    <property type="entry name" value="Thioesterase"/>
    <property type="match status" value="1"/>
</dbReference>
<dbReference type="AlphaFoldDB" id="A0A6G9Z968"/>
<keyword evidence="3 6" id="KW-0378">Hydrolase</keyword>
<dbReference type="Gene3D" id="3.40.50.1820">
    <property type="entry name" value="alpha/beta hydrolase"/>
    <property type="match status" value="1"/>
</dbReference>
<dbReference type="InterPro" id="IPR012223">
    <property type="entry name" value="TEII"/>
</dbReference>
<evidence type="ECO:0000256" key="4">
    <source>
        <dbReference type="ARBA" id="ARBA00024293"/>
    </source>
</evidence>
<feature type="domain" description="Thioesterase TesA-like" evidence="5">
    <location>
        <begin position="25"/>
        <end position="246"/>
    </location>
</feature>
<comment type="catalytic activity">
    <reaction evidence="4">
        <text>a fatty acyl-CoA + H2O = a fatty acid + CoA + H(+)</text>
        <dbReference type="Rhea" id="RHEA:16781"/>
        <dbReference type="ChEBI" id="CHEBI:15377"/>
        <dbReference type="ChEBI" id="CHEBI:15378"/>
        <dbReference type="ChEBI" id="CHEBI:28868"/>
        <dbReference type="ChEBI" id="CHEBI:57287"/>
        <dbReference type="ChEBI" id="CHEBI:77636"/>
    </reaction>
</comment>
<gene>
    <name evidence="6" type="ORF">F6W96_31110</name>
</gene>
<dbReference type="InterPro" id="IPR001031">
    <property type="entry name" value="Thioesterase"/>
</dbReference>
<dbReference type="GO" id="GO:0016787">
    <property type="term" value="F:hydrolase activity"/>
    <property type="evidence" value="ECO:0007669"/>
    <property type="project" value="UniProtKB-KW"/>
</dbReference>
<dbReference type="PANTHER" id="PTHR11487">
    <property type="entry name" value="THIOESTERASE"/>
    <property type="match status" value="1"/>
</dbReference>
<dbReference type="InterPro" id="IPR029058">
    <property type="entry name" value="AB_hydrolase_fold"/>
</dbReference>
<evidence type="ECO:0000256" key="2">
    <source>
        <dbReference type="ARBA" id="ARBA00015007"/>
    </source>
</evidence>
<dbReference type="SMART" id="SM00824">
    <property type="entry name" value="PKS_TE"/>
    <property type="match status" value="1"/>
</dbReference>
<evidence type="ECO:0000256" key="1">
    <source>
        <dbReference type="ARBA" id="ARBA00007169"/>
    </source>
</evidence>
<proteinExistence type="inferred from homology"/>
<dbReference type="EMBL" id="CP046173">
    <property type="protein sequence ID" value="QIS22135.1"/>
    <property type="molecule type" value="Genomic_DNA"/>
</dbReference>
<evidence type="ECO:0000256" key="3">
    <source>
        <dbReference type="ARBA" id="ARBA00022801"/>
    </source>
</evidence>